<comment type="similarity">
    <text evidence="1">Belongs to the membrane fusion protein (MFP) (TC 8.A.1) family.</text>
</comment>
<feature type="domain" description="Multidrug resistance protein MdtA-like alpha-helical hairpin" evidence="4">
    <location>
        <begin position="121"/>
        <end position="180"/>
    </location>
</feature>
<feature type="transmembrane region" description="Helical" evidence="3">
    <location>
        <begin position="7"/>
        <end position="26"/>
    </location>
</feature>
<evidence type="ECO:0000256" key="1">
    <source>
        <dbReference type="ARBA" id="ARBA00009477"/>
    </source>
</evidence>
<dbReference type="Pfam" id="PF25954">
    <property type="entry name" value="Beta-barrel_RND_2"/>
    <property type="match status" value="1"/>
</dbReference>
<keyword evidence="2" id="KW-0175">Coiled coil</keyword>
<dbReference type="AlphaFoldDB" id="A0A5M8P2D7"/>
<comment type="caution">
    <text evidence="8">The sequence shown here is derived from an EMBL/GenBank/DDBJ whole genome shotgun (WGS) entry which is preliminary data.</text>
</comment>
<dbReference type="GO" id="GO:0015562">
    <property type="term" value="F:efflux transmembrane transporter activity"/>
    <property type="evidence" value="ECO:0007669"/>
    <property type="project" value="TreeGrafter"/>
</dbReference>
<dbReference type="PANTHER" id="PTHR30469">
    <property type="entry name" value="MULTIDRUG RESISTANCE PROTEIN MDTA"/>
    <property type="match status" value="1"/>
</dbReference>
<evidence type="ECO:0000313" key="9">
    <source>
        <dbReference type="Proteomes" id="UP000324575"/>
    </source>
</evidence>
<evidence type="ECO:0000313" key="8">
    <source>
        <dbReference type="EMBL" id="KAA6302496.1"/>
    </source>
</evidence>
<gene>
    <name evidence="8" type="ORF">EZS26_001328</name>
</gene>
<evidence type="ECO:0000259" key="5">
    <source>
        <dbReference type="Pfam" id="PF25917"/>
    </source>
</evidence>
<proteinExistence type="inferred from homology"/>
<keyword evidence="3" id="KW-1133">Transmembrane helix</keyword>
<dbReference type="PANTHER" id="PTHR30469:SF36">
    <property type="entry name" value="BLL3903 PROTEIN"/>
    <property type="match status" value="1"/>
</dbReference>
<dbReference type="Gene3D" id="2.40.30.170">
    <property type="match status" value="1"/>
</dbReference>
<evidence type="ECO:0000259" key="4">
    <source>
        <dbReference type="Pfam" id="PF25876"/>
    </source>
</evidence>
<dbReference type="EMBL" id="SNRX01000007">
    <property type="protein sequence ID" value="KAA6302496.1"/>
    <property type="molecule type" value="Genomic_DNA"/>
</dbReference>
<evidence type="ECO:0000256" key="2">
    <source>
        <dbReference type="SAM" id="Coils"/>
    </source>
</evidence>
<reference evidence="8 9" key="1">
    <citation type="submission" date="2019-03" db="EMBL/GenBank/DDBJ databases">
        <title>Single cell metagenomics reveals metabolic interactions within the superorganism composed of flagellate Streblomastix strix and complex community of Bacteroidetes bacteria on its surface.</title>
        <authorList>
            <person name="Treitli S.C."/>
            <person name="Kolisko M."/>
            <person name="Husnik F."/>
            <person name="Keeling P."/>
            <person name="Hampl V."/>
        </authorList>
    </citation>
    <scope>NUCLEOTIDE SEQUENCE [LARGE SCALE GENOMIC DNA]</scope>
    <source>
        <strain evidence="8">St1</strain>
    </source>
</reference>
<organism evidence="8 9">
    <name type="scientific">Candidatus Ordinivivax streblomastigis</name>
    <dbReference type="NCBI Taxonomy" id="2540710"/>
    <lineage>
        <taxon>Bacteria</taxon>
        <taxon>Pseudomonadati</taxon>
        <taxon>Bacteroidota</taxon>
        <taxon>Bacteroidia</taxon>
        <taxon>Bacteroidales</taxon>
        <taxon>Candidatus Ordinivivax</taxon>
    </lineage>
</organism>
<accession>A0A5M8P2D7</accession>
<dbReference type="InterPro" id="IPR058792">
    <property type="entry name" value="Beta-barrel_RND_2"/>
</dbReference>
<dbReference type="Gene3D" id="1.10.287.470">
    <property type="entry name" value="Helix hairpin bin"/>
    <property type="match status" value="1"/>
</dbReference>
<evidence type="ECO:0000256" key="3">
    <source>
        <dbReference type="SAM" id="Phobius"/>
    </source>
</evidence>
<protein>
    <submittedName>
        <fullName evidence="8">Multidrug resistance protein MdtA</fullName>
    </submittedName>
</protein>
<dbReference type="SUPFAM" id="SSF111369">
    <property type="entry name" value="HlyD-like secretion proteins"/>
    <property type="match status" value="1"/>
</dbReference>
<dbReference type="Gene3D" id="2.40.50.100">
    <property type="match status" value="1"/>
</dbReference>
<evidence type="ECO:0000259" key="7">
    <source>
        <dbReference type="Pfam" id="PF25989"/>
    </source>
</evidence>
<keyword evidence="3" id="KW-0472">Membrane</keyword>
<feature type="domain" description="YknX-like C-terminal permuted SH3-like" evidence="7">
    <location>
        <begin position="296"/>
        <end position="364"/>
    </location>
</feature>
<feature type="domain" description="CusB-like beta-barrel" evidence="6">
    <location>
        <begin position="218"/>
        <end position="290"/>
    </location>
</feature>
<dbReference type="Proteomes" id="UP000324575">
    <property type="component" value="Unassembled WGS sequence"/>
</dbReference>
<dbReference type="Pfam" id="PF25876">
    <property type="entry name" value="HH_MFP_RND"/>
    <property type="match status" value="1"/>
</dbReference>
<keyword evidence="3" id="KW-0812">Transmembrane</keyword>
<dbReference type="InterPro" id="IPR058624">
    <property type="entry name" value="MdtA-like_HH"/>
</dbReference>
<dbReference type="NCBIfam" id="TIGR01730">
    <property type="entry name" value="RND_mfp"/>
    <property type="match status" value="1"/>
</dbReference>
<dbReference type="GO" id="GO:1990281">
    <property type="term" value="C:efflux pump complex"/>
    <property type="evidence" value="ECO:0007669"/>
    <property type="project" value="TreeGrafter"/>
</dbReference>
<dbReference type="Pfam" id="PF25989">
    <property type="entry name" value="YknX_C"/>
    <property type="match status" value="1"/>
</dbReference>
<feature type="domain" description="Multidrug resistance protein MdtA-like barrel-sandwich hybrid" evidence="5">
    <location>
        <begin position="85"/>
        <end position="205"/>
    </location>
</feature>
<name>A0A5M8P2D7_9BACT</name>
<sequence length="365" mass="40043">MKKTTKIVLCSVIALFILGMAFYPIVSRYLKPDTVSSEITSAPASRALPAGNGKGVPLQVAVKIIQPENLVDVIQTMANLIPDEEVDLTFESSGKITDIYFKEGTAVKKGALLAKINDKPLQAELSKLEAQIPLAEDRVFRQKSLLEKDAVSKEAYEQVSTELEKLHADIELAKARIAQTELRAPFDGIIGLRQVSEGNYASPTTVVANLTKIIPLKIEFSVNEKYANQVRQGTHILFNVPPDLNKYSAEVYAVESRIDLKTKSLKARATYPNSNGKLTPGRTAHIEIKSNEMVNALTIPNEAIIAEMGRKIAFLYSEGKAKRIEIKQGIRNASDIQVLEGLHAGDTLIITGMMQLRDGMAVTIE</sequence>
<dbReference type="InterPro" id="IPR058625">
    <property type="entry name" value="MdtA-like_BSH"/>
</dbReference>
<dbReference type="InterPro" id="IPR058637">
    <property type="entry name" value="YknX-like_C"/>
</dbReference>
<evidence type="ECO:0000259" key="6">
    <source>
        <dbReference type="Pfam" id="PF25954"/>
    </source>
</evidence>
<dbReference type="Pfam" id="PF25917">
    <property type="entry name" value="BSH_RND"/>
    <property type="match status" value="1"/>
</dbReference>
<dbReference type="InterPro" id="IPR006143">
    <property type="entry name" value="RND_pump_MFP"/>
</dbReference>
<dbReference type="Gene3D" id="2.40.420.20">
    <property type="match status" value="1"/>
</dbReference>
<feature type="coiled-coil region" evidence="2">
    <location>
        <begin position="156"/>
        <end position="183"/>
    </location>
</feature>